<evidence type="ECO:0000256" key="1">
    <source>
        <dbReference type="SAM" id="Phobius"/>
    </source>
</evidence>
<comment type="caution">
    <text evidence="2">The sequence shown here is derived from an EMBL/GenBank/DDBJ whole genome shotgun (WGS) entry which is preliminary data.</text>
</comment>
<keyword evidence="1" id="KW-0812">Transmembrane</keyword>
<dbReference type="Proteomes" id="UP000216852">
    <property type="component" value="Unassembled WGS sequence"/>
</dbReference>
<sequence>MKPTIQYTYSDKPVLLMHGDSDQILDSSGNMLITRTAAVPTLLLIFITKSIISLLRIWWTAQVLAERKFHLNEWALERKEAPIRLI</sequence>
<protein>
    <recommendedName>
        <fullName evidence="4">Serine aminopeptidase S33 domain-containing protein</fullName>
    </recommendedName>
</protein>
<name>A0ABX4GZ40_9BACI</name>
<accession>A0ABX4GZ40</accession>
<keyword evidence="3" id="KW-1185">Reference proteome</keyword>
<organism evidence="2 3">
    <name type="scientific">Terribacillus saccharophilus</name>
    <dbReference type="NCBI Taxonomy" id="361277"/>
    <lineage>
        <taxon>Bacteria</taxon>
        <taxon>Bacillati</taxon>
        <taxon>Bacillota</taxon>
        <taxon>Bacilli</taxon>
        <taxon>Bacillales</taxon>
        <taxon>Bacillaceae</taxon>
        <taxon>Terribacillus</taxon>
    </lineage>
</organism>
<feature type="transmembrane region" description="Helical" evidence="1">
    <location>
        <begin position="37"/>
        <end position="59"/>
    </location>
</feature>
<proteinExistence type="predicted"/>
<dbReference type="EMBL" id="NPBJ01000016">
    <property type="protein sequence ID" value="PAE00142.1"/>
    <property type="molecule type" value="Genomic_DNA"/>
</dbReference>
<evidence type="ECO:0000313" key="2">
    <source>
        <dbReference type="EMBL" id="PAE00142.1"/>
    </source>
</evidence>
<keyword evidence="1" id="KW-0472">Membrane</keyword>
<gene>
    <name evidence="2" type="ORF">CHH48_09065</name>
</gene>
<keyword evidence="1" id="KW-1133">Transmembrane helix</keyword>
<evidence type="ECO:0008006" key="4">
    <source>
        <dbReference type="Google" id="ProtNLM"/>
    </source>
</evidence>
<reference evidence="2 3" key="1">
    <citation type="submission" date="2017-07" db="EMBL/GenBank/DDBJ databases">
        <title>Isolation and whole genome analysis of endospore-forming bacteria from heroin.</title>
        <authorList>
            <person name="Kalinowski J."/>
            <person name="Ahrens B."/>
            <person name="Al-Dilaimi A."/>
            <person name="Winkler A."/>
            <person name="Wibberg D."/>
            <person name="Schleenbecker U."/>
            <person name="Ruckert C."/>
            <person name="Wolfel R."/>
            <person name="Grass G."/>
        </authorList>
    </citation>
    <scope>NUCLEOTIDE SEQUENCE [LARGE SCALE GENOMIC DNA]</scope>
    <source>
        <strain evidence="2 3">7517-1</strain>
    </source>
</reference>
<evidence type="ECO:0000313" key="3">
    <source>
        <dbReference type="Proteomes" id="UP000216852"/>
    </source>
</evidence>